<dbReference type="KEGG" id="svp:Pan189_04810"/>
<evidence type="ECO:0000313" key="2">
    <source>
        <dbReference type="Proteomes" id="UP000317318"/>
    </source>
</evidence>
<dbReference type="AlphaFoldDB" id="A0A517QWT0"/>
<gene>
    <name evidence="1" type="ORF">Pan189_04810</name>
</gene>
<dbReference type="EMBL" id="CP036268">
    <property type="protein sequence ID" value="QDT36126.1"/>
    <property type="molecule type" value="Genomic_DNA"/>
</dbReference>
<keyword evidence="2" id="KW-1185">Reference proteome</keyword>
<evidence type="ECO:0000313" key="1">
    <source>
        <dbReference type="EMBL" id="QDT36126.1"/>
    </source>
</evidence>
<reference evidence="1 2" key="1">
    <citation type="submission" date="2019-02" db="EMBL/GenBank/DDBJ databases">
        <title>Deep-cultivation of Planctomycetes and their phenomic and genomic characterization uncovers novel biology.</title>
        <authorList>
            <person name="Wiegand S."/>
            <person name="Jogler M."/>
            <person name="Boedeker C."/>
            <person name="Pinto D."/>
            <person name="Vollmers J."/>
            <person name="Rivas-Marin E."/>
            <person name="Kohn T."/>
            <person name="Peeters S.H."/>
            <person name="Heuer A."/>
            <person name="Rast P."/>
            <person name="Oberbeckmann S."/>
            <person name="Bunk B."/>
            <person name="Jeske O."/>
            <person name="Meyerdierks A."/>
            <person name="Storesund J.E."/>
            <person name="Kallscheuer N."/>
            <person name="Luecker S."/>
            <person name="Lage O.M."/>
            <person name="Pohl T."/>
            <person name="Merkel B.J."/>
            <person name="Hornburger P."/>
            <person name="Mueller R.-W."/>
            <person name="Bruemmer F."/>
            <person name="Labrenz M."/>
            <person name="Spormann A.M."/>
            <person name="Op den Camp H."/>
            <person name="Overmann J."/>
            <person name="Amann R."/>
            <person name="Jetten M.S.M."/>
            <person name="Mascher T."/>
            <person name="Medema M.H."/>
            <person name="Devos D.P."/>
            <person name="Kaster A.-K."/>
            <person name="Ovreas L."/>
            <person name="Rohde M."/>
            <person name="Galperin M.Y."/>
            <person name="Jogler C."/>
        </authorList>
    </citation>
    <scope>NUCLEOTIDE SEQUENCE [LARGE SCALE GENOMIC DNA]</scope>
    <source>
        <strain evidence="1 2">Pan189</strain>
    </source>
</reference>
<organism evidence="1 2">
    <name type="scientific">Stratiformator vulcanicus</name>
    <dbReference type="NCBI Taxonomy" id="2527980"/>
    <lineage>
        <taxon>Bacteria</taxon>
        <taxon>Pseudomonadati</taxon>
        <taxon>Planctomycetota</taxon>
        <taxon>Planctomycetia</taxon>
        <taxon>Planctomycetales</taxon>
        <taxon>Planctomycetaceae</taxon>
        <taxon>Stratiformator</taxon>
    </lineage>
</organism>
<protein>
    <submittedName>
        <fullName evidence="1">Uncharacterized protein</fullName>
    </submittedName>
</protein>
<proteinExistence type="predicted"/>
<accession>A0A517QWT0</accession>
<sequence length="29" mass="3361">MVDQTAIFPTACASGWYDTKIKRLLFVRE</sequence>
<dbReference type="Proteomes" id="UP000317318">
    <property type="component" value="Chromosome"/>
</dbReference>
<name>A0A517QWT0_9PLAN</name>